<comment type="caution">
    <text evidence="4">The sequence shown here is derived from an EMBL/GenBank/DDBJ whole genome shotgun (WGS) entry which is preliminary data.</text>
</comment>
<feature type="domain" description="HTH araC/xylS-type" evidence="3">
    <location>
        <begin position="1"/>
        <end position="29"/>
    </location>
</feature>
<keyword evidence="2" id="KW-0804">Transcription</keyword>
<keyword evidence="5" id="KW-1185">Reference proteome</keyword>
<sequence>MQLGFYDGANFSHSFKRCKNITPSQYRKQVKKQY</sequence>
<dbReference type="PROSITE" id="PS01124">
    <property type="entry name" value="HTH_ARAC_FAMILY_2"/>
    <property type="match status" value="1"/>
</dbReference>
<evidence type="ECO:0000256" key="2">
    <source>
        <dbReference type="ARBA" id="ARBA00023163"/>
    </source>
</evidence>
<evidence type="ECO:0000313" key="4">
    <source>
        <dbReference type="EMBL" id="MCL1046459.1"/>
    </source>
</evidence>
<evidence type="ECO:0000256" key="1">
    <source>
        <dbReference type="ARBA" id="ARBA00023015"/>
    </source>
</evidence>
<dbReference type="InterPro" id="IPR009057">
    <property type="entry name" value="Homeodomain-like_sf"/>
</dbReference>
<dbReference type="SUPFAM" id="SSF46689">
    <property type="entry name" value="Homeodomain-like"/>
    <property type="match status" value="1"/>
</dbReference>
<dbReference type="Proteomes" id="UP001202134">
    <property type="component" value="Unassembled WGS sequence"/>
</dbReference>
<protein>
    <submittedName>
        <fullName evidence="4">Helix-turn-helix domain-containing protein</fullName>
    </submittedName>
</protein>
<reference evidence="4 5" key="1">
    <citation type="submission" date="2022-01" db="EMBL/GenBank/DDBJ databases">
        <title>Whole genome-based taxonomy of the Shewanellaceae.</title>
        <authorList>
            <person name="Martin-Rodriguez A.J."/>
        </authorList>
    </citation>
    <scope>NUCLEOTIDE SEQUENCE [LARGE SCALE GENOMIC DNA]</scope>
    <source>
        <strain evidence="4 5">DSM 24955</strain>
    </source>
</reference>
<evidence type="ECO:0000259" key="3">
    <source>
        <dbReference type="PROSITE" id="PS01124"/>
    </source>
</evidence>
<keyword evidence="1" id="KW-0805">Transcription regulation</keyword>
<organism evidence="4 5">
    <name type="scientific">Shewanella electrodiphila</name>
    <dbReference type="NCBI Taxonomy" id="934143"/>
    <lineage>
        <taxon>Bacteria</taxon>
        <taxon>Pseudomonadati</taxon>
        <taxon>Pseudomonadota</taxon>
        <taxon>Gammaproteobacteria</taxon>
        <taxon>Alteromonadales</taxon>
        <taxon>Shewanellaceae</taxon>
        <taxon>Shewanella</taxon>
    </lineage>
</organism>
<gene>
    <name evidence="4" type="ORF">L2737_14165</name>
</gene>
<dbReference type="Gene3D" id="1.10.10.60">
    <property type="entry name" value="Homeodomain-like"/>
    <property type="match status" value="1"/>
</dbReference>
<evidence type="ECO:0000313" key="5">
    <source>
        <dbReference type="Proteomes" id="UP001202134"/>
    </source>
</evidence>
<accession>A0ABT0KRP3</accession>
<dbReference type="InterPro" id="IPR018060">
    <property type="entry name" value="HTH_AraC"/>
</dbReference>
<dbReference type="EMBL" id="JAKIKU010000007">
    <property type="protein sequence ID" value="MCL1046459.1"/>
    <property type="molecule type" value="Genomic_DNA"/>
</dbReference>
<proteinExistence type="predicted"/>
<name>A0ABT0KRP3_9GAMM</name>